<proteinExistence type="predicted"/>
<keyword evidence="2" id="KW-1185">Reference proteome</keyword>
<name>A0AAV9UX99_9PEZI</name>
<protein>
    <submittedName>
        <fullName evidence="1">Uncharacterized protein</fullName>
    </submittedName>
</protein>
<organism evidence="1 2">
    <name type="scientific">Orbilia blumenaviensis</name>
    <dbReference type="NCBI Taxonomy" id="1796055"/>
    <lineage>
        <taxon>Eukaryota</taxon>
        <taxon>Fungi</taxon>
        <taxon>Dikarya</taxon>
        <taxon>Ascomycota</taxon>
        <taxon>Pezizomycotina</taxon>
        <taxon>Orbiliomycetes</taxon>
        <taxon>Orbiliales</taxon>
        <taxon>Orbiliaceae</taxon>
        <taxon>Orbilia</taxon>
    </lineage>
</organism>
<comment type="caution">
    <text evidence="1">The sequence shown here is derived from an EMBL/GenBank/DDBJ whole genome shotgun (WGS) entry which is preliminary data.</text>
</comment>
<dbReference type="Proteomes" id="UP001373714">
    <property type="component" value="Unassembled WGS sequence"/>
</dbReference>
<gene>
    <name evidence="1" type="ORF">TWF730_009072</name>
</gene>
<evidence type="ECO:0000313" key="1">
    <source>
        <dbReference type="EMBL" id="KAK6352241.1"/>
    </source>
</evidence>
<sequence>MPKKTYLRPPNDDYAPDTNICLGHVWRDPKDPGSFIGPPLPIPWDIAINHTRKESCSIDLSHDSHVNVGFWAKVATLPITAGAFTSCGTAKSSIYNIPTMDTYSIEPTPEYVSASVGPASAEDIRRGCNFYMVTGVKIARGGSGLNTEYKTLGVGAAIGVDATAVGVPVEVGKEIGYLRGGDSSQSFGSTSDFVFAYRVREVFYSRKRVLKTKQYNKGAVMGAIETITPTDEEKVETQYVIEDAEIGDDDFDFEIDGGGYPFVDDNGEEVGFIIQ</sequence>
<accession>A0AAV9UX99</accession>
<evidence type="ECO:0000313" key="2">
    <source>
        <dbReference type="Proteomes" id="UP001373714"/>
    </source>
</evidence>
<dbReference type="EMBL" id="JAVHNS010000006">
    <property type="protein sequence ID" value="KAK6352241.1"/>
    <property type="molecule type" value="Genomic_DNA"/>
</dbReference>
<reference evidence="1 2" key="1">
    <citation type="submission" date="2019-10" db="EMBL/GenBank/DDBJ databases">
        <authorList>
            <person name="Palmer J.M."/>
        </authorList>
    </citation>
    <scope>NUCLEOTIDE SEQUENCE [LARGE SCALE GENOMIC DNA]</scope>
    <source>
        <strain evidence="1 2">TWF730</strain>
    </source>
</reference>
<dbReference type="AlphaFoldDB" id="A0AAV9UX99"/>